<dbReference type="Proteomes" id="UP000486760">
    <property type="component" value="Unassembled WGS sequence"/>
</dbReference>
<evidence type="ECO:0000313" key="11">
    <source>
        <dbReference type="EMBL" id="KAA0012903.1"/>
    </source>
</evidence>
<dbReference type="GO" id="GO:0015920">
    <property type="term" value="P:lipopolysaccharide transport"/>
    <property type="evidence" value="ECO:0007669"/>
    <property type="project" value="TreeGrafter"/>
</dbReference>
<comment type="caution">
    <text evidence="11">The sequence shown here is derived from an EMBL/GenBank/DDBJ whole genome shotgun (WGS) entry which is preliminary data.</text>
</comment>
<evidence type="ECO:0000256" key="4">
    <source>
        <dbReference type="ARBA" id="ARBA00022475"/>
    </source>
</evidence>
<dbReference type="Pfam" id="PF01061">
    <property type="entry name" value="ABC2_membrane"/>
    <property type="match status" value="1"/>
</dbReference>
<dbReference type="InterPro" id="IPR013525">
    <property type="entry name" value="ABC2_TM"/>
</dbReference>
<dbReference type="EMBL" id="VTPY01000003">
    <property type="protein sequence ID" value="KAA0012903.1"/>
    <property type="molecule type" value="Genomic_DNA"/>
</dbReference>
<keyword evidence="7" id="KW-0625">Polysaccharide transport</keyword>
<dbReference type="PANTHER" id="PTHR30413">
    <property type="entry name" value="INNER MEMBRANE TRANSPORT PERMEASE"/>
    <property type="match status" value="1"/>
</dbReference>
<dbReference type="GO" id="GO:0015774">
    <property type="term" value="P:polysaccharide transport"/>
    <property type="evidence" value="ECO:0007669"/>
    <property type="project" value="UniProtKB-KW"/>
</dbReference>
<feature type="transmembrane region" description="Helical" evidence="9">
    <location>
        <begin position="255"/>
        <end position="276"/>
    </location>
</feature>
<keyword evidence="8 9" id="KW-0472">Membrane</keyword>
<feature type="transmembrane region" description="Helical" evidence="9">
    <location>
        <begin position="200"/>
        <end position="219"/>
    </location>
</feature>
<evidence type="ECO:0000256" key="5">
    <source>
        <dbReference type="ARBA" id="ARBA00022692"/>
    </source>
</evidence>
<comment type="similarity">
    <text evidence="2">Belongs to the ABC-2 integral membrane protein family.</text>
</comment>
<evidence type="ECO:0000313" key="12">
    <source>
        <dbReference type="Proteomes" id="UP000486760"/>
    </source>
</evidence>
<evidence type="ECO:0000259" key="10">
    <source>
        <dbReference type="Pfam" id="PF01061"/>
    </source>
</evidence>
<reference evidence="11 12" key="1">
    <citation type="submission" date="2019-08" db="EMBL/GenBank/DDBJ databases">
        <title>Bioinformatics analysis of the strain L3 and L5.</title>
        <authorList>
            <person name="Li X."/>
        </authorList>
    </citation>
    <scope>NUCLEOTIDE SEQUENCE [LARGE SCALE GENOMIC DNA]</scope>
    <source>
        <strain evidence="11 12">L5</strain>
    </source>
</reference>
<evidence type="ECO:0000256" key="2">
    <source>
        <dbReference type="ARBA" id="ARBA00007783"/>
    </source>
</evidence>
<keyword evidence="12" id="KW-1185">Reference proteome</keyword>
<dbReference type="GO" id="GO:0005886">
    <property type="term" value="C:plasma membrane"/>
    <property type="evidence" value="ECO:0007669"/>
    <property type="project" value="UniProtKB-SubCell"/>
</dbReference>
<organism evidence="11 12">
    <name type="scientific">Billgrantia pellis</name>
    <dbReference type="NCBI Taxonomy" id="2606936"/>
    <lineage>
        <taxon>Bacteria</taxon>
        <taxon>Pseudomonadati</taxon>
        <taxon>Pseudomonadota</taxon>
        <taxon>Gammaproteobacteria</taxon>
        <taxon>Oceanospirillales</taxon>
        <taxon>Halomonadaceae</taxon>
        <taxon>Billgrantia</taxon>
    </lineage>
</organism>
<feature type="transmembrane region" description="Helical" evidence="9">
    <location>
        <begin position="166"/>
        <end position="193"/>
    </location>
</feature>
<feature type="transmembrane region" description="Helical" evidence="9">
    <location>
        <begin position="131"/>
        <end position="160"/>
    </location>
</feature>
<evidence type="ECO:0000256" key="8">
    <source>
        <dbReference type="ARBA" id="ARBA00023136"/>
    </source>
</evidence>
<gene>
    <name evidence="11" type="ORF">F0A17_08205</name>
</gene>
<name>A0A7V7G0T8_9GAMM</name>
<keyword evidence="6 9" id="KW-1133">Transmembrane helix</keyword>
<evidence type="ECO:0000256" key="7">
    <source>
        <dbReference type="ARBA" id="ARBA00023047"/>
    </source>
</evidence>
<comment type="subcellular location">
    <subcellularLocation>
        <location evidence="1">Cell membrane</location>
        <topology evidence="1">Multi-pass membrane protein</topology>
    </subcellularLocation>
</comment>
<evidence type="ECO:0000256" key="3">
    <source>
        <dbReference type="ARBA" id="ARBA00022448"/>
    </source>
</evidence>
<evidence type="ECO:0000256" key="6">
    <source>
        <dbReference type="ARBA" id="ARBA00022989"/>
    </source>
</evidence>
<dbReference type="AlphaFoldDB" id="A0A7V7G0T8"/>
<keyword evidence="3" id="KW-0813">Transport</keyword>
<keyword evidence="5 9" id="KW-0812">Transmembrane</keyword>
<evidence type="ECO:0000256" key="1">
    <source>
        <dbReference type="ARBA" id="ARBA00004651"/>
    </source>
</evidence>
<feature type="transmembrane region" description="Helical" evidence="9">
    <location>
        <begin position="60"/>
        <end position="80"/>
    </location>
</feature>
<keyword evidence="4" id="KW-1003">Cell membrane</keyword>
<sequence>MVGSGAGKCDSTVLWALEWITTMSDPLRRGLHDLTRTLQRLPVILYFSWTDTKARYIRSVLGPFWLVLGTLIGVIGLGVLWTALLDMNAREYFPSLAIGLVLWQWVSGCVSQAPSTLVQQGPVIRNIDLPATFFCFGPVIGQTVTFVHNLIIVLLVLIVFPPNTGWANLVLSLLGLMLTFVNLLWVSTALAFAGARFRDLDPAVTAVMPLLFFLSPVLFRVHQLPINAAFVWLNPFSYPITAIREPLLGTPPDPLIYLVLAVSALLGWLSMVWLVGSHGKRLPFWI</sequence>
<feature type="domain" description="ABC-2 type transporter transmembrane" evidence="10">
    <location>
        <begin position="49"/>
        <end position="245"/>
    </location>
</feature>
<protein>
    <submittedName>
        <fullName evidence="11">ABC transporter permease</fullName>
    </submittedName>
</protein>
<keyword evidence="7" id="KW-0762">Sugar transport</keyword>
<dbReference type="GO" id="GO:0140359">
    <property type="term" value="F:ABC-type transporter activity"/>
    <property type="evidence" value="ECO:0007669"/>
    <property type="project" value="InterPro"/>
</dbReference>
<proteinExistence type="inferred from homology"/>
<evidence type="ECO:0000256" key="9">
    <source>
        <dbReference type="SAM" id="Phobius"/>
    </source>
</evidence>
<dbReference type="PANTHER" id="PTHR30413:SF10">
    <property type="entry name" value="CAPSULE POLYSACCHARIDE EXPORT INNER-MEMBRANE PROTEIN CTRC"/>
    <property type="match status" value="1"/>
</dbReference>
<accession>A0A7V7G0T8</accession>